<proteinExistence type="predicted"/>
<dbReference type="EMBL" id="MDTU01000001">
    <property type="protein sequence ID" value="ODN43988.1"/>
    <property type="molecule type" value="Genomic_DNA"/>
</dbReference>
<dbReference type="PANTHER" id="PTHR30087">
    <property type="entry name" value="INNER MEMBRANE PROTEIN"/>
    <property type="match status" value="1"/>
</dbReference>
<name>A0ABX3A8L9_9GAMM</name>
<evidence type="ECO:0000313" key="2">
    <source>
        <dbReference type="Proteomes" id="UP000094329"/>
    </source>
</evidence>
<dbReference type="Proteomes" id="UP000094329">
    <property type="component" value="Unassembled WGS sequence"/>
</dbReference>
<sequence>MKAKIFISSCLVGANVRYHGGNALFNHPILRRWQEEGRIITSCPEVMGGATIPRPPSEITTPGAGTAVIQGQGHIQNQDGTDVTELYLKGAQSALGLAKQYNIKIAILKENSPSCGSHFIYSGKFNGTRIPGQGVTTTLLSASGIKVFNENQLEKADSYLKRLAI</sequence>
<keyword evidence="2" id="KW-1185">Reference proteome</keyword>
<protein>
    <recommendedName>
        <fullName evidence="3">Purine-nucleoside phosphorylase</fullName>
    </recommendedName>
</protein>
<evidence type="ECO:0008006" key="3">
    <source>
        <dbReference type="Google" id="ProtNLM"/>
    </source>
</evidence>
<dbReference type="PANTHER" id="PTHR30087:SF1">
    <property type="entry name" value="HYPOTHETICAL CYTOSOLIC PROTEIN"/>
    <property type="match status" value="1"/>
</dbReference>
<evidence type="ECO:0000313" key="1">
    <source>
        <dbReference type="EMBL" id="ODN43988.1"/>
    </source>
</evidence>
<reference evidence="1 2" key="1">
    <citation type="submission" date="2016-08" db="EMBL/GenBank/DDBJ databases">
        <title>Draft genome sequence of Candidatus Piscirickettsia litoralis, from seawater.</title>
        <authorList>
            <person name="Wan X."/>
            <person name="Lee A.J."/>
            <person name="Hou S."/>
            <person name="Donachie S.P."/>
        </authorList>
    </citation>
    <scope>NUCLEOTIDE SEQUENCE [LARGE SCALE GENOMIC DNA]</scope>
    <source>
        <strain evidence="1 2">Y2</strain>
    </source>
</reference>
<gene>
    <name evidence="1" type="ORF">BGC07_02830</name>
</gene>
<organism evidence="1 2">
    <name type="scientific">Piscirickettsia litoralis</name>
    <dbReference type="NCBI Taxonomy" id="1891921"/>
    <lineage>
        <taxon>Bacteria</taxon>
        <taxon>Pseudomonadati</taxon>
        <taxon>Pseudomonadota</taxon>
        <taxon>Gammaproteobacteria</taxon>
        <taxon>Thiotrichales</taxon>
        <taxon>Piscirickettsiaceae</taxon>
        <taxon>Piscirickettsia</taxon>
    </lineage>
</organism>
<comment type="caution">
    <text evidence="1">The sequence shown here is derived from an EMBL/GenBank/DDBJ whole genome shotgun (WGS) entry which is preliminary data.</text>
</comment>
<dbReference type="InterPro" id="IPR007553">
    <property type="entry name" value="2-thiour_desulf"/>
</dbReference>
<dbReference type="Pfam" id="PF04463">
    <property type="entry name" value="2-thiour_desulf"/>
    <property type="match status" value="1"/>
</dbReference>
<accession>A0ABX3A8L9</accession>